<evidence type="ECO:0000256" key="2">
    <source>
        <dbReference type="ARBA" id="ARBA00022475"/>
    </source>
</evidence>
<dbReference type="Pfam" id="PF02537">
    <property type="entry name" value="CRCB"/>
    <property type="match status" value="1"/>
</dbReference>
<keyword evidence="5 8" id="KW-0472">Membrane</keyword>
<comment type="subcellular location">
    <subcellularLocation>
        <location evidence="1 8">Cell membrane</location>
        <topology evidence="1 8">Multi-pass membrane protein</topology>
    </subcellularLocation>
</comment>
<sequence>MAILLELWANALDAGRWGPPDPTAALARPRGRLTVPVYQSAMATDHPLVRLETLALIAIGGFAGSNLRFFTLGVFGEIPAVLLVNVLGSFALGFLVYEAEYAGLVGKQSRVVFTTGFLSSLTTYSTFAVQTATAGDPLAVLVIVAGNYGLGFTAVIASRSVARRVTAGTRSAPGGETA</sequence>
<evidence type="ECO:0000256" key="6">
    <source>
        <dbReference type="ARBA" id="ARBA00035120"/>
    </source>
</evidence>
<name>A0A1H0Z5P2_NATTX</name>
<protein>
    <recommendedName>
        <fullName evidence="8">Fluoride-specific ion channel FluC</fullName>
    </recommendedName>
</protein>
<keyword evidence="10" id="KW-1185">Reference proteome</keyword>
<evidence type="ECO:0000313" key="10">
    <source>
        <dbReference type="Proteomes" id="UP000198848"/>
    </source>
</evidence>
<accession>A0A1H0Z5P2</accession>
<dbReference type="GO" id="GO:0062054">
    <property type="term" value="F:fluoride channel activity"/>
    <property type="evidence" value="ECO:0007669"/>
    <property type="project" value="UniProtKB-UniRule"/>
</dbReference>
<gene>
    <name evidence="8" type="primary">fluC</name>
    <name evidence="8" type="synonym">crcB</name>
    <name evidence="9" type="ORF">SAMN04489842_0143</name>
</gene>
<keyword evidence="8" id="KW-0407">Ion channel</keyword>
<keyword evidence="4 8" id="KW-1133">Transmembrane helix</keyword>
<dbReference type="Proteomes" id="UP000198848">
    <property type="component" value="Unassembled WGS sequence"/>
</dbReference>
<feature type="transmembrane region" description="Helical" evidence="8">
    <location>
        <begin position="111"/>
        <end position="132"/>
    </location>
</feature>
<dbReference type="AlphaFoldDB" id="A0A1H0Z5P2"/>
<feature type="transmembrane region" description="Helical" evidence="8">
    <location>
        <begin position="54"/>
        <end position="75"/>
    </location>
</feature>
<evidence type="ECO:0000256" key="1">
    <source>
        <dbReference type="ARBA" id="ARBA00004651"/>
    </source>
</evidence>
<evidence type="ECO:0000256" key="5">
    <source>
        <dbReference type="ARBA" id="ARBA00023136"/>
    </source>
</evidence>
<evidence type="ECO:0000256" key="4">
    <source>
        <dbReference type="ARBA" id="ARBA00022989"/>
    </source>
</evidence>
<comment type="function">
    <text evidence="8">Fluoride-specific ion channel. Important for reducing fluoride concentration in the cell, thus reducing its toxicity.</text>
</comment>
<comment type="similarity">
    <text evidence="6 8">Belongs to the fluoride channel Fluc/FEX (TC 1.A.43) family.</text>
</comment>
<keyword evidence="8" id="KW-0406">Ion transport</keyword>
<evidence type="ECO:0000256" key="7">
    <source>
        <dbReference type="ARBA" id="ARBA00035585"/>
    </source>
</evidence>
<keyword evidence="8" id="KW-0813">Transport</keyword>
<comment type="catalytic activity">
    <reaction evidence="7">
        <text>fluoride(in) = fluoride(out)</text>
        <dbReference type="Rhea" id="RHEA:76159"/>
        <dbReference type="ChEBI" id="CHEBI:17051"/>
    </reaction>
    <physiologicalReaction direction="left-to-right" evidence="7">
        <dbReference type="Rhea" id="RHEA:76160"/>
    </physiologicalReaction>
</comment>
<evidence type="ECO:0000256" key="3">
    <source>
        <dbReference type="ARBA" id="ARBA00022692"/>
    </source>
</evidence>
<keyword evidence="3 8" id="KW-0812">Transmembrane</keyword>
<feature type="transmembrane region" description="Helical" evidence="8">
    <location>
        <begin position="138"/>
        <end position="157"/>
    </location>
</feature>
<evidence type="ECO:0000256" key="8">
    <source>
        <dbReference type="HAMAP-Rule" id="MF_00454"/>
    </source>
</evidence>
<dbReference type="GO" id="GO:0140114">
    <property type="term" value="P:cellular detoxification of fluoride"/>
    <property type="evidence" value="ECO:0007669"/>
    <property type="project" value="UniProtKB-UniRule"/>
</dbReference>
<keyword evidence="2 8" id="KW-1003">Cell membrane</keyword>
<proteinExistence type="inferred from homology"/>
<organism evidence="9 10">
    <name type="scientific">Natronobacterium texcoconense</name>
    <dbReference type="NCBI Taxonomy" id="1095778"/>
    <lineage>
        <taxon>Archaea</taxon>
        <taxon>Methanobacteriati</taxon>
        <taxon>Methanobacteriota</taxon>
        <taxon>Stenosarchaea group</taxon>
        <taxon>Halobacteria</taxon>
        <taxon>Halobacteriales</taxon>
        <taxon>Natrialbaceae</taxon>
        <taxon>Natronobacterium</taxon>
    </lineage>
</organism>
<dbReference type="EMBL" id="FNLC01000001">
    <property type="protein sequence ID" value="SDQ22704.1"/>
    <property type="molecule type" value="Genomic_DNA"/>
</dbReference>
<evidence type="ECO:0000313" key="9">
    <source>
        <dbReference type="EMBL" id="SDQ22704.1"/>
    </source>
</evidence>
<dbReference type="STRING" id="1095778.SAMN04489842_0143"/>
<dbReference type="InterPro" id="IPR003691">
    <property type="entry name" value="FluC"/>
</dbReference>
<comment type="caution">
    <text evidence="8">Lacks conserved residue(s) required for the propagation of feature annotation.</text>
</comment>
<feature type="transmembrane region" description="Helical" evidence="8">
    <location>
        <begin position="81"/>
        <end position="99"/>
    </location>
</feature>
<dbReference type="HAMAP" id="MF_00454">
    <property type="entry name" value="FluC"/>
    <property type="match status" value="1"/>
</dbReference>
<reference evidence="10" key="1">
    <citation type="submission" date="2016-10" db="EMBL/GenBank/DDBJ databases">
        <authorList>
            <person name="Varghese N."/>
            <person name="Submissions S."/>
        </authorList>
    </citation>
    <scope>NUCLEOTIDE SEQUENCE [LARGE SCALE GENOMIC DNA]</scope>
    <source>
        <strain evidence="10">DSM 24767</strain>
    </source>
</reference>
<dbReference type="GO" id="GO:0005886">
    <property type="term" value="C:plasma membrane"/>
    <property type="evidence" value="ECO:0007669"/>
    <property type="project" value="UniProtKB-SubCell"/>
</dbReference>